<evidence type="ECO:0000256" key="1">
    <source>
        <dbReference type="SAM" id="MobiDB-lite"/>
    </source>
</evidence>
<dbReference type="EMBL" id="JAKOGI010000057">
    <property type="protein sequence ID" value="KAJ8446301.1"/>
    <property type="molecule type" value="Genomic_DNA"/>
</dbReference>
<dbReference type="AlphaFoldDB" id="A0A9Q1KP53"/>
<organism evidence="2 3">
    <name type="scientific">Carnegiea gigantea</name>
    <dbReference type="NCBI Taxonomy" id="171969"/>
    <lineage>
        <taxon>Eukaryota</taxon>
        <taxon>Viridiplantae</taxon>
        <taxon>Streptophyta</taxon>
        <taxon>Embryophyta</taxon>
        <taxon>Tracheophyta</taxon>
        <taxon>Spermatophyta</taxon>
        <taxon>Magnoliopsida</taxon>
        <taxon>eudicotyledons</taxon>
        <taxon>Gunneridae</taxon>
        <taxon>Pentapetalae</taxon>
        <taxon>Caryophyllales</taxon>
        <taxon>Cactineae</taxon>
        <taxon>Cactaceae</taxon>
        <taxon>Cactoideae</taxon>
        <taxon>Echinocereeae</taxon>
        <taxon>Carnegiea</taxon>
    </lineage>
</organism>
<accession>A0A9Q1KP53</accession>
<gene>
    <name evidence="2" type="ORF">Cgig2_005832</name>
</gene>
<feature type="region of interest" description="Disordered" evidence="1">
    <location>
        <begin position="53"/>
        <end position="78"/>
    </location>
</feature>
<protein>
    <submittedName>
        <fullName evidence="2">Uncharacterized protein</fullName>
    </submittedName>
</protein>
<evidence type="ECO:0000313" key="2">
    <source>
        <dbReference type="EMBL" id="KAJ8446301.1"/>
    </source>
</evidence>
<comment type="caution">
    <text evidence="2">The sequence shown here is derived from an EMBL/GenBank/DDBJ whole genome shotgun (WGS) entry which is preliminary data.</text>
</comment>
<keyword evidence="3" id="KW-1185">Reference proteome</keyword>
<dbReference type="Proteomes" id="UP001153076">
    <property type="component" value="Unassembled WGS sequence"/>
</dbReference>
<sequence>MVNFYYQLLGTEELHRLAINKDVIARGHILSREQQLSLCKPFSDHEIKTALFSIPNHKSPGPDGYNSGGGERDSFEGTLPSQAANLDEVAQFLMYLSDVSSEQGLNAVEAVIHDGLVVSDAVQCVSVLDQDVIETLIEVLELVKERGRTRGGVRRDARFTSEEKIKKLEGFTGDKSSRSRLGKNGANKDVV</sequence>
<reference evidence="2" key="1">
    <citation type="submission" date="2022-04" db="EMBL/GenBank/DDBJ databases">
        <title>Carnegiea gigantea Genome sequencing and assembly v2.</title>
        <authorList>
            <person name="Copetti D."/>
            <person name="Sanderson M.J."/>
            <person name="Burquez A."/>
            <person name="Wojciechowski M.F."/>
        </authorList>
    </citation>
    <scope>NUCLEOTIDE SEQUENCE</scope>
    <source>
        <strain evidence="2">SGP5-SGP5p</strain>
        <tissue evidence="2">Aerial part</tissue>
    </source>
</reference>
<feature type="region of interest" description="Disordered" evidence="1">
    <location>
        <begin position="170"/>
        <end position="191"/>
    </location>
</feature>
<evidence type="ECO:0000313" key="3">
    <source>
        <dbReference type="Proteomes" id="UP001153076"/>
    </source>
</evidence>
<name>A0A9Q1KP53_9CARY</name>
<proteinExistence type="predicted"/>